<gene>
    <name evidence="1" type="ORF">F7231_22175</name>
</gene>
<dbReference type="Proteomes" id="UP000606008">
    <property type="component" value="Unassembled WGS sequence"/>
</dbReference>
<proteinExistence type="predicted"/>
<reference evidence="1" key="1">
    <citation type="submission" date="2024-05" db="EMBL/GenBank/DDBJ databases">
        <authorList>
            <person name="Jung D.-H."/>
        </authorList>
    </citation>
    <scope>NUCLEOTIDE SEQUENCE</scope>
    <source>
        <strain evidence="1">JA-25</strain>
    </source>
</reference>
<evidence type="ECO:0008006" key="3">
    <source>
        <dbReference type="Google" id="ProtNLM"/>
    </source>
</evidence>
<comment type="caution">
    <text evidence="1">The sequence shown here is derived from an EMBL/GenBank/DDBJ whole genome shotgun (WGS) entry which is preliminary data.</text>
</comment>
<dbReference type="RefSeq" id="WP_166693587.1">
    <property type="nucleotide sequence ID" value="NZ_WAEL01000009.1"/>
</dbReference>
<keyword evidence="2" id="KW-1185">Reference proteome</keyword>
<dbReference type="EMBL" id="WAEL01000009">
    <property type="protein sequence ID" value="NID12895.1"/>
    <property type="molecule type" value="Genomic_DNA"/>
</dbReference>
<sequence>MKRILLYVTALTVLISWSCQRESTDSPMPANGVLVNDSFSVGINGWEGGYTDYSTPQDSLIKFRFEQANLPAPLNVTQKSLRVYGENRSDDLFMYISRKLTNLAPNTEYSLLFEVELASLYPESGFGAGGGPATSVMLKAGASPIKPEKIKDGSYYRLNLDKGNQLEGGKDLVAIGNLANGKDIEEYTLIQRSNEGTPFKVRADAKGELWLIIGTDSGFEGNQSIYYNRIKVTAL</sequence>
<accession>A0ABX0QKA8</accession>
<organism evidence="1 2">
    <name type="scientific">Fibrivirga algicola</name>
    <dbReference type="NCBI Taxonomy" id="2950420"/>
    <lineage>
        <taxon>Bacteria</taxon>
        <taxon>Pseudomonadati</taxon>
        <taxon>Bacteroidota</taxon>
        <taxon>Cytophagia</taxon>
        <taxon>Cytophagales</taxon>
        <taxon>Spirosomataceae</taxon>
        <taxon>Fibrivirga</taxon>
    </lineage>
</organism>
<protein>
    <recommendedName>
        <fullName evidence="3">Lipoprotein</fullName>
    </recommendedName>
</protein>
<name>A0ABX0QKA8_9BACT</name>
<evidence type="ECO:0000313" key="1">
    <source>
        <dbReference type="EMBL" id="NID12895.1"/>
    </source>
</evidence>
<evidence type="ECO:0000313" key="2">
    <source>
        <dbReference type="Proteomes" id="UP000606008"/>
    </source>
</evidence>